<evidence type="ECO:0000313" key="1">
    <source>
        <dbReference type="EMBL" id="OZI25169.1"/>
    </source>
</evidence>
<accession>A0A261RJG8</accession>
<dbReference type="Pfam" id="PF06078">
    <property type="entry name" value="DUF937"/>
    <property type="match status" value="1"/>
</dbReference>
<organism evidence="1 2">
    <name type="scientific">Bordetella genomosp. 7</name>
    <dbReference type="NCBI Taxonomy" id="1416805"/>
    <lineage>
        <taxon>Bacteria</taxon>
        <taxon>Pseudomonadati</taxon>
        <taxon>Pseudomonadota</taxon>
        <taxon>Betaproteobacteria</taxon>
        <taxon>Burkholderiales</taxon>
        <taxon>Alcaligenaceae</taxon>
        <taxon>Bordetella</taxon>
    </lineage>
</organism>
<proteinExistence type="predicted"/>
<dbReference type="InterPro" id="IPR009282">
    <property type="entry name" value="DUF937"/>
</dbReference>
<name>A0A261RJG8_9BORD</name>
<gene>
    <name evidence="1" type="ORF">CAL19_06800</name>
</gene>
<keyword evidence="2" id="KW-1185">Reference proteome</keyword>
<dbReference type="RefSeq" id="WP_026638195.1">
    <property type="nucleotide sequence ID" value="NZ_NEVK01000003.1"/>
</dbReference>
<reference evidence="2" key="1">
    <citation type="submission" date="2017-05" db="EMBL/GenBank/DDBJ databases">
        <title>Complete and WGS of Bordetella genogroups.</title>
        <authorList>
            <person name="Spilker T."/>
            <person name="Lipuma J."/>
        </authorList>
    </citation>
    <scope>NUCLEOTIDE SEQUENCE [LARGE SCALE GENOMIC DNA]</scope>
    <source>
        <strain evidence="2">AU18089</strain>
    </source>
</reference>
<dbReference type="InterPro" id="IPR018247">
    <property type="entry name" value="EF_Hand_1_Ca_BS"/>
</dbReference>
<protein>
    <submittedName>
        <fullName evidence="1">Calcium-binding protein</fullName>
    </submittedName>
</protein>
<dbReference type="PROSITE" id="PS00018">
    <property type="entry name" value="EF_HAND_1"/>
    <property type="match status" value="1"/>
</dbReference>
<dbReference type="Proteomes" id="UP000216947">
    <property type="component" value="Unassembled WGS sequence"/>
</dbReference>
<dbReference type="AlphaFoldDB" id="A0A261RJG8"/>
<comment type="caution">
    <text evidence="1">The sequence shown here is derived from an EMBL/GenBank/DDBJ whole genome shotgun (WGS) entry which is preliminary data.</text>
</comment>
<sequence>MNSPATLSDELYAQLQGAPMQQLAQQLGSDTAQTQSAVGAALPLLLGALGQNAAQPQGAQDLFGALQRDHNGGADLGSLLGSLLGGGAPAEGGQLDGGAILGHVFGQNRDRAEQNLGQATGLGGSNAAQLLKLLAPIVMAFLAKRMQGSGMDADSLGATLTHERDAARQQGGVGGDLLGSLLDQDGDGQVGLGDLLKIGGSLLNGRR</sequence>
<dbReference type="EMBL" id="NEVK01000003">
    <property type="protein sequence ID" value="OZI25169.1"/>
    <property type="molecule type" value="Genomic_DNA"/>
</dbReference>
<evidence type="ECO:0000313" key="2">
    <source>
        <dbReference type="Proteomes" id="UP000216947"/>
    </source>
</evidence>